<dbReference type="RefSeq" id="WP_203692460.1">
    <property type="nucleotide sequence ID" value="NZ_BAAALC010000018.1"/>
</dbReference>
<reference evidence="3 4" key="1">
    <citation type="submission" date="2021-01" db="EMBL/GenBank/DDBJ databases">
        <title>Whole genome shotgun sequence of Catellatospora coxensis NBRC 107359.</title>
        <authorList>
            <person name="Komaki H."/>
            <person name="Tamura T."/>
        </authorList>
    </citation>
    <scope>NUCLEOTIDE SEQUENCE [LARGE SCALE GENOMIC DNA]</scope>
    <source>
        <strain evidence="3 4">NBRC 107359</strain>
    </source>
</reference>
<keyword evidence="4" id="KW-1185">Reference proteome</keyword>
<feature type="transmembrane region" description="Helical" evidence="2">
    <location>
        <begin position="9"/>
        <end position="28"/>
    </location>
</feature>
<feature type="region of interest" description="Disordered" evidence="1">
    <location>
        <begin position="187"/>
        <end position="219"/>
    </location>
</feature>
<proteinExistence type="predicted"/>
<name>A0A8J3P6Q2_9ACTN</name>
<feature type="transmembrane region" description="Helical" evidence="2">
    <location>
        <begin position="62"/>
        <end position="81"/>
    </location>
</feature>
<keyword evidence="2" id="KW-0472">Membrane</keyword>
<comment type="caution">
    <text evidence="3">The sequence shown here is derived from an EMBL/GenBank/DDBJ whole genome shotgun (WGS) entry which is preliminary data.</text>
</comment>
<feature type="transmembrane region" description="Helical" evidence="2">
    <location>
        <begin position="34"/>
        <end position="53"/>
    </location>
</feature>
<keyword evidence="2" id="KW-1133">Transmembrane helix</keyword>
<feature type="compositionally biased region" description="Basic and acidic residues" evidence="1">
    <location>
        <begin position="205"/>
        <end position="219"/>
    </location>
</feature>
<evidence type="ECO:0000313" key="4">
    <source>
        <dbReference type="Proteomes" id="UP000630887"/>
    </source>
</evidence>
<organism evidence="3 4">
    <name type="scientific">Catellatospora coxensis</name>
    <dbReference type="NCBI Taxonomy" id="310354"/>
    <lineage>
        <taxon>Bacteria</taxon>
        <taxon>Bacillati</taxon>
        <taxon>Actinomycetota</taxon>
        <taxon>Actinomycetes</taxon>
        <taxon>Micromonosporales</taxon>
        <taxon>Micromonosporaceae</taxon>
        <taxon>Catellatospora</taxon>
    </lineage>
</organism>
<evidence type="ECO:0000313" key="3">
    <source>
        <dbReference type="EMBL" id="GIG06076.1"/>
    </source>
</evidence>
<gene>
    <name evidence="3" type="ORF">Cco03nite_27760</name>
</gene>
<evidence type="ECO:0000256" key="2">
    <source>
        <dbReference type="SAM" id="Phobius"/>
    </source>
</evidence>
<keyword evidence="2" id="KW-0812">Transmembrane</keyword>
<feature type="transmembrane region" description="Helical" evidence="2">
    <location>
        <begin position="161"/>
        <end position="182"/>
    </location>
</feature>
<dbReference type="EMBL" id="BONI01000019">
    <property type="protein sequence ID" value="GIG06076.1"/>
    <property type="molecule type" value="Genomic_DNA"/>
</dbReference>
<evidence type="ECO:0000256" key="1">
    <source>
        <dbReference type="SAM" id="MobiDB-lite"/>
    </source>
</evidence>
<protein>
    <submittedName>
        <fullName evidence="3">Uncharacterized protein</fullName>
    </submittedName>
</protein>
<dbReference type="AlphaFoldDB" id="A0A8J3P6Q2"/>
<accession>A0A8J3P6Q2</accession>
<sequence>MLLTIKRGLPLLGVLTGGMLVSSVAGTALLDQDLMLLGFFAGVVAAVGGIYVIKGRDLRMRWGFAACGLALLINIAFMQAASSVVLEFAGEPVAATVVAAREGYEGKGARSHRYTLTELGGAPISGELTLKEGEPLRIGDQPTVLRDPAGLANPMLADEPVAGSAGALLIFWLVVAVPALLAGRPYGQPARSADRDDAVVSPVVEVRRGRDRPQRSRRG</sequence>
<dbReference type="Proteomes" id="UP000630887">
    <property type="component" value="Unassembled WGS sequence"/>
</dbReference>